<feature type="transmembrane region" description="Helical" evidence="2">
    <location>
        <begin position="458"/>
        <end position="479"/>
    </location>
</feature>
<keyword evidence="2" id="KW-0812">Transmembrane</keyword>
<dbReference type="PANTHER" id="PTHR30221:SF1">
    <property type="entry name" value="SMALL-CONDUCTANCE MECHANOSENSITIVE CHANNEL"/>
    <property type="match status" value="1"/>
</dbReference>
<sequence length="520" mass="56369">MNNWTDQFAGVIEQIPQILLAFLVLILGFIIAAIVARGVRKGLEKTKLDDKLFGQEDGKKKFDSEKIISKIVYYLIVIIAFIWFFNMLNIDMLAEPLSEMLSTITAAFPAILKAALILLVAYVIAIVLKKLIESVGGKSSGMLVKAKAAEDEASARKAVDTLAQIVFYLVLLFALPAVLGALNIESLSQTFTSMLENILNFIPNLIAAALILLIGWFVAKIVRDILTKFLQSIGTDRAAERMNLSKTLKGTSFSEIIGTIVFVLILIPVVISALETLSIEGISDPAISMLNDILSMLPQIAVAVLLILVGVVLGGWAKRIVTGMLERVGFNSLMHKMGLGQAERRTDVPSLSEIAGYVVQIFIIFLFTVEALQVIQLEFLVDLATGVAGYLPAVFAAVVILGIGMWLGEAASRFVKSAIRTPGGDSNVLAAIAKYAILGFALFMALDQLGVADSIINSAFILILGGLALAFGLSFGLGGREKAAKYLEKMDRKMNEMEVEKKSDAADPDRDDFPDNRNDF</sequence>
<reference evidence="4" key="1">
    <citation type="submission" date="2017-01" db="EMBL/GenBank/DDBJ databases">
        <authorList>
            <person name="Varghese N."/>
            <person name="Submissions S."/>
        </authorList>
    </citation>
    <scope>NUCLEOTIDE SEQUENCE [LARGE SCALE GENOMIC DNA]</scope>
    <source>
        <strain evidence="4">DSM 23127</strain>
    </source>
</reference>
<feature type="transmembrane region" description="Helical" evidence="2">
    <location>
        <begin position="202"/>
        <end position="222"/>
    </location>
</feature>
<gene>
    <name evidence="3" type="ORF">SAMN05421687_105199</name>
</gene>
<proteinExistence type="predicted"/>
<feature type="transmembrane region" description="Helical" evidence="2">
    <location>
        <begin position="428"/>
        <end position="446"/>
    </location>
</feature>
<dbReference type="Pfam" id="PF05552">
    <property type="entry name" value="MS_channel_1st_1"/>
    <property type="match status" value="5"/>
</dbReference>
<name>A0A1N7JFD5_9BACI</name>
<feature type="transmembrane region" description="Helical" evidence="2">
    <location>
        <begin position="165"/>
        <end position="182"/>
    </location>
</feature>
<evidence type="ECO:0000313" key="4">
    <source>
        <dbReference type="Proteomes" id="UP000187608"/>
    </source>
</evidence>
<accession>A0A1N7JFD5</accession>
<dbReference type="OrthoDB" id="1411407at2"/>
<keyword evidence="2" id="KW-1133">Transmembrane helix</keyword>
<feature type="transmembrane region" description="Helical" evidence="2">
    <location>
        <begin position="294"/>
        <end position="317"/>
    </location>
</feature>
<dbReference type="InterPro" id="IPR045275">
    <property type="entry name" value="MscS_archaea/bacteria_type"/>
</dbReference>
<dbReference type="RefSeq" id="WP_076558907.1">
    <property type="nucleotide sequence ID" value="NZ_FTOC01000005.1"/>
</dbReference>
<dbReference type="AlphaFoldDB" id="A0A1N7JFD5"/>
<dbReference type="NCBIfam" id="NF033912">
    <property type="entry name" value="msc"/>
    <property type="match status" value="1"/>
</dbReference>
<keyword evidence="2" id="KW-0472">Membrane</keyword>
<dbReference type="PANTHER" id="PTHR30221">
    <property type="entry name" value="SMALL-CONDUCTANCE MECHANOSENSITIVE CHANNEL"/>
    <property type="match status" value="1"/>
</dbReference>
<evidence type="ECO:0000256" key="1">
    <source>
        <dbReference type="SAM" id="MobiDB-lite"/>
    </source>
</evidence>
<dbReference type="EMBL" id="FTOC01000005">
    <property type="protein sequence ID" value="SIS48018.1"/>
    <property type="molecule type" value="Genomic_DNA"/>
</dbReference>
<keyword evidence="4" id="KW-1185">Reference proteome</keyword>
<protein>
    <submittedName>
        <fullName evidence="3">Conserved TM helix</fullName>
    </submittedName>
</protein>
<feature type="transmembrane region" description="Helical" evidence="2">
    <location>
        <begin position="256"/>
        <end position="274"/>
    </location>
</feature>
<dbReference type="InterPro" id="IPR008910">
    <property type="entry name" value="MSC_TM_helix"/>
</dbReference>
<evidence type="ECO:0000256" key="2">
    <source>
        <dbReference type="SAM" id="Phobius"/>
    </source>
</evidence>
<dbReference type="STRING" id="570947.SAMN05421687_105199"/>
<feature type="transmembrane region" description="Helical" evidence="2">
    <location>
        <begin position="110"/>
        <end position="128"/>
    </location>
</feature>
<dbReference type="GO" id="GO:0008381">
    <property type="term" value="F:mechanosensitive monoatomic ion channel activity"/>
    <property type="evidence" value="ECO:0007669"/>
    <property type="project" value="InterPro"/>
</dbReference>
<feature type="transmembrane region" description="Helical" evidence="2">
    <location>
        <begin position="387"/>
        <end position="407"/>
    </location>
</feature>
<feature type="region of interest" description="Disordered" evidence="1">
    <location>
        <begin position="497"/>
        <end position="520"/>
    </location>
</feature>
<feature type="transmembrane region" description="Helical" evidence="2">
    <location>
        <begin position="15"/>
        <end position="36"/>
    </location>
</feature>
<dbReference type="Proteomes" id="UP000187608">
    <property type="component" value="Unassembled WGS sequence"/>
</dbReference>
<dbReference type="Gene3D" id="1.10.287.1260">
    <property type="match status" value="3"/>
</dbReference>
<feature type="transmembrane region" description="Helical" evidence="2">
    <location>
        <begin position="354"/>
        <end position="375"/>
    </location>
</feature>
<evidence type="ECO:0000313" key="3">
    <source>
        <dbReference type="EMBL" id="SIS48018.1"/>
    </source>
</evidence>
<organism evidence="3 4">
    <name type="scientific">Salimicrobium flavidum</name>
    <dbReference type="NCBI Taxonomy" id="570947"/>
    <lineage>
        <taxon>Bacteria</taxon>
        <taxon>Bacillati</taxon>
        <taxon>Bacillota</taxon>
        <taxon>Bacilli</taxon>
        <taxon>Bacillales</taxon>
        <taxon>Bacillaceae</taxon>
        <taxon>Salimicrobium</taxon>
    </lineage>
</organism>
<feature type="transmembrane region" description="Helical" evidence="2">
    <location>
        <begin position="71"/>
        <end position="90"/>
    </location>
</feature>